<sequence length="88" mass="9091">MTRDQLMAALLTPEMSSLVLDCTSVSDLDVSFLQLLLAARKMGQARGSAVSLSAPAAGPLAETLARAGLARPGDGGKGWFDPFWAGGQ</sequence>
<gene>
    <name evidence="2" type="ORF">SAMN05421779_11431</name>
</gene>
<organism evidence="2 3">
    <name type="scientific">Insolitispirillum peregrinum</name>
    <dbReference type="NCBI Taxonomy" id="80876"/>
    <lineage>
        <taxon>Bacteria</taxon>
        <taxon>Pseudomonadati</taxon>
        <taxon>Pseudomonadota</taxon>
        <taxon>Alphaproteobacteria</taxon>
        <taxon>Rhodospirillales</taxon>
        <taxon>Novispirillaceae</taxon>
        <taxon>Insolitispirillum</taxon>
    </lineage>
</organism>
<evidence type="ECO:0000313" key="3">
    <source>
        <dbReference type="Proteomes" id="UP000185678"/>
    </source>
</evidence>
<dbReference type="AlphaFoldDB" id="A0A1N7QC09"/>
<dbReference type="EMBL" id="FTOA01000014">
    <property type="protein sequence ID" value="SIT20418.1"/>
    <property type="molecule type" value="Genomic_DNA"/>
</dbReference>
<dbReference type="InterPro" id="IPR036513">
    <property type="entry name" value="STAS_dom_sf"/>
</dbReference>
<evidence type="ECO:0000259" key="1">
    <source>
        <dbReference type="PROSITE" id="PS50801"/>
    </source>
</evidence>
<proteinExistence type="predicted"/>
<feature type="domain" description="STAS" evidence="1">
    <location>
        <begin position="1"/>
        <end position="88"/>
    </location>
</feature>
<dbReference type="PROSITE" id="PS50801">
    <property type="entry name" value="STAS"/>
    <property type="match status" value="1"/>
</dbReference>
<name>A0A1N7QC09_9PROT</name>
<reference evidence="2 3" key="1">
    <citation type="submission" date="2017-01" db="EMBL/GenBank/DDBJ databases">
        <authorList>
            <person name="Mah S.A."/>
            <person name="Swanson W.J."/>
            <person name="Moy G.W."/>
            <person name="Vacquier V.D."/>
        </authorList>
    </citation>
    <scope>NUCLEOTIDE SEQUENCE [LARGE SCALE GENOMIC DNA]</scope>
    <source>
        <strain evidence="2 3">DSM 11589</strain>
    </source>
</reference>
<dbReference type="Proteomes" id="UP000185678">
    <property type="component" value="Unassembled WGS sequence"/>
</dbReference>
<dbReference type="Gene3D" id="3.30.750.24">
    <property type="entry name" value="STAS domain"/>
    <property type="match status" value="1"/>
</dbReference>
<accession>A0A1N7QC09</accession>
<keyword evidence="3" id="KW-1185">Reference proteome</keyword>
<dbReference type="SUPFAM" id="SSF52091">
    <property type="entry name" value="SpoIIaa-like"/>
    <property type="match status" value="1"/>
</dbReference>
<dbReference type="InterPro" id="IPR002645">
    <property type="entry name" value="STAS_dom"/>
</dbReference>
<protein>
    <submittedName>
        <fullName evidence="2">STAS domain-containing protein</fullName>
    </submittedName>
</protein>
<dbReference type="InterPro" id="IPR058548">
    <property type="entry name" value="MlaB-like_STAS"/>
</dbReference>
<evidence type="ECO:0000313" key="2">
    <source>
        <dbReference type="EMBL" id="SIT20418.1"/>
    </source>
</evidence>
<dbReference type="Pfam" id="PF13466">
    <property type="entry name" value="STAS_2"/>
    <property type="match status" value="1"/>
</dbReference>